<dbReference type="EMBL" id="GDJX01007236">
    <property type="protein sequence ID" value="JAT60700.1"/>
    <property type="molecule type" value="Transcribed_RNA"/>
</dbReference>
<protein>
    <submittedName>
        <fullName evidence="2">Putative N-acetyltransferase YoaA</fullName>
    </submittedName>
</protein>
<gene>
    <name evidence="2" type="primary">yoaA_1</name>
    <name evidence="2" type="ORF">g.19760</name>
</gene>
<dbReference type="InterPro" id="IPR016181">
    <property type="entry name" value="Acyl_CoA_acyltransferase"/>
</dbReference>
<feature type="domain" description="N-acetyltransferase" evidence="1">
    <location>
        <begin position="11"/>
        <end position="163"/>
    </location>
</feature>
<dbReference type="AlphaFoldDB" id="A0A1D1Z1D6"/>
<dbReference type="PROSITE" id="PS51186">
    <property type="entry name" value="GNAT"/>
    <property type="match status" value="1"/>
</dbReference>
<name>A0A1D1Z1D6_9ARAE</name>
<dbReference type="SUPFAM" id="SSF55729">
    <property type="entry name" value="Acyl-CoA N-acyltransferases (Nat)"/>
    <property type="match status" value="1"/>
</dbReference>
<dbReference type="PANTHER" id="PTHR46067">
    <property type="entry name" value="ACYL-COA N-ACYLTRANSFERASES (NAT) SUPERFAMILY PROTEIN"/>
    <property type="match status" value="1"/>
</dbReference>
<evidence type="ECO:0000259" key="1">
    <source>
        <dbReference type="PROSITE" id="PS51186"/>
    </source>
</evidence>
<accession>A0A1D1Z1D6</accession>
<organism evidence="2">
    <name type="scientific">Anthurium amnicola</name>
    <dbReference type="NCBI Taxonomy" id="1678845"/>
    <lineage>
        <taxon>Eukaryota</taxon>
        <taxon>Viridiplantae</taxon>
        <taxon>Streptophyta</taxon>
        <taxon>Embryophyta</taxon>
        <taxon>Tracheophyta</taxon>
        <taxon>Spermatophyta</taxon>
        <taxon>Magnoliopsida</taxon>
        <taxon>Liliopsida</taxon>
        <taxon>Araceae</taxon>
        <taxon>Pothoideae</taxon>
        <taxon>Potheae</taxon>
        <taxon>Anthurium</taxon>
    </lineage>
</organism>
<sequence>MEREPKVPPAISLRQVELSDVDDVMEWMSDAEAMRYTGFEAITTREEALDYLKTTVLPHPWHRAICLGGKPVGFVAVKPRLGLHRCRAEVSFSVARGYWGRGIATVAVEMAGAAVFDEWPHLERLDALTAVENRASQRTLEKAGFCREVVHRKYGVLDGKVRDVVRREPWKENILPL</sequence>
<keyword evidence="2" id="KW-0808">Transferase</keyword>
<dbReference type="InterPro" id="IPR000182">
    <property type="entry name" value="GNAT_dom"/>
</dbReference>
<dbReference type="GO" id="GO:0016747">
    <property type="term" value="F:acyltransferase activity, transferring groups other than amino-acyl groups"/>
    <property type="evidence" value="ECO:0007669"/>
    <property type="project" value="InterPro"/>
</dbReference>
<evidence type="ECO:0000313" key="2">
    <source>
        <dbReference type="EMBL" id="JAT60700.1"/>
    </source>
</evidence>
<dbReference type="PANTHER" id="PTHR46067:SF27">
    <property type="entry name" value="ACYL-COA N-ACYLTRANSFERASES (NAT) SUPERFAMILY PROTEIN"/>
    <property type="match status" value="1"/>
</dbReference>
<dbReference type="Gene3D" id="3.40.630.30">
    <property type="match status" value="1"/>
</dbReference>
<reference evidence="2" key="1">
    <citation type="submission" date="2015-07" db="EMBL/GenBank/DDBJ databases">
        <title>Transcriptome Assembly of Anthurium amnicola.</title>
        <authorList>
            <person name="Suzuki J."/>
        </authorList>
    </citation>
    <scope>NUCLEOTIDE SEQUENCE</scope>
</reference>
<dbReference type="Pfam" id="PF13302">
    <property type="entry name" value="Acetyltransf_3"/>
    <property type="match status" value="1"/>
</dbReference>
<proteinExistence type="predicted"/>